<evidence type="ECO:0000256" key="1">
    <source>
        <dbReference type="ARBA" id="ARBA00006525"/>
    </source>
</evidence>
<evidence type="ECO:0000313" key="4">
    <source>
        <dbReference type="EMBL" id="THU02754.1"/>
    </source>
</evidence>
<dbReference type="Gene3D" id="3.40.50.450">
    <property type="match status" value="1"/>
</dbReference>
<protein>
    <submittedName>
        <fullName evidence="4">DNA-protecting protein DprA</fullName>
    </submittedName>
</protein>
<dbReference type="InterPro" id="IPR036388">
    <property type="entry name" value="WH-like_DNA-bd_sf"/>
</dbReference>
<accession>A0A4S8F908</accession>
<feature type="domain" description="DprA winged helix" evidence="3">
    <location>
        <begin position="344"/>
        <end position="402"/>
    </location>
</feature>
<dbReference type="PANTHER" id="PTHR43022">
    <property type="entry name" value="PROTEIN SMF"/>
    <property type="match status" value="1"/>
</dbReference>
<dbReference type="OrthoDB" id="9785707at2"/>
<sequence>MMREQFDQEIAPWLRLHGCAHIGALRAAQLIRAFGLPQHVFAQSEQTLAHVLGSQRYAQSVLRQPSPTMLATIEACYRWLSEGNVKASGLSKAIVTLGDARYPPSLKEIDDPPLFLFAIGAERWLDLNTRPWWQSCNGLLAVVGSRAPTGQGQQNAHVLSGQIQAQGVCIVSGLARGIDAAAHEGALDVVSGQGPATVAVMGTGVDRIYPAYHKELAHRIAQNGLLLSEQLLGVGPLATNFPKRNRIITGMSQATLVIEAAEKSGSLISARLAAEQGRDVMAVPGSIHSAQSKGCHWLIKQGAKLVEDAVDILEDFSTLGTLDLSLTQSPINTVKRTGTNTSEASQALPCEAEEDDAFLVAMGYDPIDLEQLQATTGLPTATLQARLLELELMQKIVRLPGGLFQRLGRC</sequence>
<evidence type="ECO:0000313" key="5">
    <source>
        <dbReference type="Proteomes" id="UP000308917"/>
    </source>
</evidence>
<feature type="domain" description="Smf/DprA SLOG" evidence="2">
    <location>
        <begin position="94"/>
        <end position="316"/>
    </location>
</feature>
<organism evidence="4 5">
    <name type="scientific">Lampropedia puyangensis</name>
    <dbReference type="NCBI Taxonomy" id="1330072"/>
    <lineage>
        <taxon>Bacteria</taxon>
        <taxon>Pseudomonadati</taxon>
        <taxon>Pseudomonadota</taxon>
        <taxon>Betaproteobacteria</taxon>
        <taxon>Burkholderiales</taxon>
        <taxon>Comamonadaceae</taxon>
        <taxon>Lampropedia</taxon>
    </lineage>
</organism>
<dbReference type="Pfam" id="PF17782">
    <property type="entry name" value="WHD_DprA"/>
    <property type="match status" value="1"/>
</dbReference>
<dbReference type="SUPFAM" id="SSF102405">
    <property type="entry name" value="MCP/YpsA-like"/>
    <property type="match status" value="1"/>
</dbReference>
<evidence type="ECO:0000259" key="3">
    <source>
        <dbReference type="Pfam" id="PF17782"/>
    </source>
</evidence>
<dbReference type="EMBL" id="STFG01000005">
    <property type="protein sequence ID" value="THU02754.1"/>
    <property type="molecule type" value="Genomic_DNA"/>
</dbReference>
<dbReference type="PANTHER" id="PTHR43022:SF1">
    <property type="entry name" value="PROTEIN SMF"/>
    <property type="match status" value="1"/>
</dbReference>
<comment type="similarity">
    <text evidence="1">Belongs to the DprA/Smf family.</text>
</comment>
<dbReference type="GO" id="GO:0009294">
    <property type="term" value="P:DNA-mediated transformation"/>
    <property type="evidence" value="ECO:0007669"/>
    <property type="project" value="InterPro"/>
</dbReference>
<dbReference type="AlphaFoldDB" id="A0A4S8F908"/>
<dbReference type="InterPro" id="IPR003488">
    <property type="entry name" value="DprA"/>
</dbReference>
<dbReference type="Pfam" id="PF02481">
    <property type="entry name" value="DNA_processg_A"/>
    <property type="match status" value="1"/>
</dbReference>
<dbReference type="InterPro" id="IPR041614">
    <property type="entry name" value="DprA_WH"/>
</dbReference>
<dbReference type="InterPro" id="IPR057666">
    <property type="entry name" value="DrpA_SLOG"/>
</dbReference>
<dbReference type="NCBIfam" id="TIGR00732">
    <property type="entry name" value="dprA"/>
    <property type="match status" value="1"/>
</dbReference>
<proteinExistence type="inferred from homology"/>
<comment type="caution">
    <text evidence="4">The sequence shown here is derived from an EMBL/GenBank/DDBJ whole genome shotgun (WGS) entry which is preliminary data.</text>
</comment>
<dbReference type="Proteomes" id="UP000308917">
    <property type="component" value="Unassembled WGS sequence"/>
</dbReference>
<evidence type="ECO:0000259" key="2">
    <source>
        <dbReference type="Pfam" id="PF02481"/>
    </source>
</evidence>
<dbReference type="Gene3D" id="1.10.10.10">
    <property type="entry name" value="Winged helix-like DNA-binding domain superfamily/Winged helix DNA-binding domain"/>
    <property type="match status" value="1"/>
</dbReference>
<keyword evidence="5" id="KW-1185">Reference proteome</keyword>
<gene>
    <name evidence="4" type="primary">dprA</name>
    <name evidence="4" type="ORF">E9531_06525</name>
</gene>
<reference evidence="4 5" key="1">
    <citation type="journal article" date="2015" name="Antonie Van Leeuwenhoek">
        <title>Lampropedia puyangensis sp. nov., isolated from symptomatic bark of Populus ? euramericana canker and emended description of Lampropedia hyalina (Ehrenberg 1832) Lee et al. 2004.</title>
        <authorList>
            <person name="Li Y."/>
            <person name="Wang T."/>
            <person name="Piao C.G."/>
            <person name="Wang L.F."/>
            <person name="Tian G.Z."/>
            <person name="Zhu T.H."/>
            <person name="Guo M.W."/>
        </authorList>
    </citation>
    <scope>NUCLEOTIDE SEQUENCE [LARGE SCALE GENOMIC DNA]</scope>
    <source>
        <strain evidence="4 5">2-bin</strain>
    </source>
</reference>
<name>A0A4S8F908_9BURK</name>